<dbReference type="EMBL" id="UYSL01020046">
    <property type="protein sequence ID" value="VDL72336.1"/>
    <property type="molecule type" value="Genomic_DNA"/>
</dbReference>
<dbReference type="Proteomes" id="UP000271162">
    <property type="component" value="Unassembled WGS sequence"/>
</dbReference>
<reference evidence="4" key="1">
    <citation type="submission" date="2017-02" db="UniProtKB">
        <authorList>
            <consortium name="WormBaseParasite"/>
        </authorList>
    </citation>
    <scope>IDENTIFICATION</scope>
</reference>
<evidence type="ECO:0000313" key="3">
    <source>
        <dbReference type="Proteomes" id="UP000271162"/>
    </source>
</evidence>
<dbReference type="PANTHER" id="PTHR14907:SF2">
    <property type="entry name" value="SUPPRESSOR APC DOMAIN-CONTAINING PROTEIN 2"/>
    <property type="match status" value="1"/>
</dbReference>
<dbReference type="InterPro" id="IPR057953">
    <property type="entry name" value="SAPC2_N"/>
</dbReference>
<accession>A0A0N4XZV0</accession>
<organism evidence="4">
    <name type="scientific">Nippostrongylus brasiliensis</name>
    <name type="common">Rat hookworm</name>
    <dbReference type="NCBI Taxonomy" id="27835"/>
    <lineage>
        <taxon>Eukaryota</taxon>
        <taxon>Metazoa</taxon>
        <taxon>Ecdysozoa</taxon>
        <taxon>Nematoda</taxon>
        <taxon>Chromadorea</taxon>
        <taxon>Rhabditida</taxon>
        <taxon>Rhabditina</taxon>
        <taxon>Rhabditomorpha</taxon>
        <taxon>Strongyloidea</taxon>
        <taxon>Heligmosomidae</taxon>
        <taxon>Nippostrongylus</taxon>
    </lineage>
</organism>
<dbReference type="PANTHER" id="PTHR14907">
    <property type="entry name" value="FI14130P"/>
    <property type="match status" value="1"/>
</dbReference>
<dbReference type="AlphaFoldDB" id="A0A0N4XZV0"/>
<evidence type="ECO:0000313" key="4">
    <source>
        <dbReference type="WBParaSite" id="NBR_0000874601-mRNA-1"/>
    </source>
</evidence>
<evidence type="ECO:0000259" key="1">
    <source>
        <dbReference type="Pfam" id="PF25825"/>
    </source>
</evidence>
<reference evidence="2 3" key="2">
    <citation type="submission" date="2018-11" db="EMBL/GenBank/DDBJ databases">
        <authorList>
            <consortium name="Pathogen Informatics"/>
        </authorList>
    </citation>
    <scope>NUCLEOTIDE SEQUENCE [LARGE SCALE GENOMIC DNA]</scope>
</reference>
<proteinExistence type="predicted"/>
<dbReference type="Pfam" id="PF25825">
    <property type="entry name" value="SAPC2_N"/>
    <property type="match status" value="1"/>
</dbReference>
<dbReference type="InterPro" id="IPR011992">
    <property type="entry name" value="EF-hand-dom_pair"/>
</dbReference>
<dbReference type="SUPFAM" id="SSF47473">
    <property type="entry name" value="EF-hand"/>
    <property type="match status" value="1"/>
</dbReference>
<feature type="domain" description="Suppressor APC" evidence="1">
    <location>
        <begin position="27"/>
        <end position="92"/>
    </location>
</feature>
<name>A0A0N4XZV0_NIPBR</name>
<protein>
    <submittedName>
        <fullName evidence="4">EF-hand domain-containing protein</fullName>
    </submittedName>
</protein>
<gene>
    <name evidence="2" type="ORF">NBR_LOCUS8747</name>
</gene>
<sequence>MCVFQFDTFQHHFSGEEKGYENPAPELHPEFIESLRVLFEILDTSRTGRLCARFGELNHPHLPPTFLSYVRKVAPANGLVSFERFLTAVKLAHRDTVEINNNNLHRVQSEGRLCQK</sequence>
<keyword evidence="3" id="KW-1185">Reference proteome</keyword>
<dbReference type="WBParaSite" id="NBR_0000874601-mRNA-1">
    <property type="protein sequence ID" value="NBR_0000874601-mRNA-1"/>
    <property type="gene ID" value="NBR_0000874601"/>
</dbReference>
<dbReference type="InterPro" id="IPR026828">
    <property type="entry name" value="SAPC2_1/2"/>
</dbReference>
<evidence type="ECO:0000313" key="2">
    <source>
        <dbReference type="EMBL" id="VDL72336.1"/>
    </source>
</evidence>